<protein>
    <submittedName>
        <fullName evidence="1">Uncharacterized protein</fullName>
    </submittedName>
</protein>
<dbReference type="Proteomes" id="UP001652700">
    <property type="component" value="Unplaced"/>
</dbReference>
<evidence type="ECO:0000313" key="1">
    <source>
        <dbReference type="EnsemblMetazoa" id="XP_050503896.1"/>
    </source>
</evidence>
<proteinExistence type="predicted"/>
<dbReference type="GeneID" id="126882880"/>
<reference evidence="1" key="1">
    <citation type="submission" date="2025-05" db="UniProtKB">
        <authorList>
            <consortium name="EnsemblMetazoa"/>
        </authorList>
    </citation>
    <scope>IDENTIFICATION</scope>
</reference>
<dbReference type="EnsemblMetazoa" id="XM_050647939.1">
    <property type="protein sequence ID" value="XP_050503896.1"/>
    <property type="gene ID" value="LOC126882880"/>
</dbReference>
<dbReference type="RefSeq" id="XP_050503896.1">
    <property type="nucleotide sequence ID" value="XM_050647939.1"/>
</dbReference>
<organism evidence="1 2">
    <name type="scientific">Diabrotica virgifera virgifera</name>
    <name type="common">western corn rootworm</name>
    <dbReference type="NCBI Taxonomy" id="50390"/>
    <lineage>
        <taxon>Eukaryota</taxon>
        <taxon>Metazoa</taxon>
        <taxon>Ecdysozoa</taxon>
        <taxon>Arthropoda</taxon>
        <taxon>Hexapoda</taxon>
        <taxon>Insecta</taxon>
        <taxon>Pterygota</taxon>
        <taxon>Neoptera</taxon>
        <taxon>Endopterygota</taxon>
        <taxon>Coleoptera</taxon>
        <taxon>Polyphaga</taxon>
        <taxon>Cucujiformia</taxon>
        <taxon>Chrysomeloidea</taxon>
        <taxon>Chrysomelidae</taxon>
        <taxon>Galerucinae</taxon>
        <taxon>Diabroticina</taxon>
        <taxon>Diabroticites</taxon>
        <taxon>Diabrotica</taxon>
    </lineage>
</organism>
<accession>A0ABM5K139</accession>
<keyword evidence="2" id="KW-1185">Reference proteome</keyword>
<evidence type="ECO:0000313" key="2">
    <source>
        <dbReference type="Proteomes" id="UP001652700"/>
    </source>
</evidence>
<sequence>MSICQCVTNDRKKAIAGCMADNPTVDTDIIGTISRNLYQALNNVERFAVNNARVLQDTASPVVNIFPHLLPSVLSSSPDIRPAPGFDEITASIFRYFKAIFTYQMELIQMAQSISERVLSFQIFPSIPENFELDDVRDSISKWITKNRFLLEDLLKDILDYMPAFPQLPDFIVPMGITVNDYINNLPESTRATFGNILDFTVPLLSMDTSDTLETLLKALPLQIKADISASTSPNISDSILPNVATSTSSDIAVSTLPNVAVTTSPNIAVSTLTNLTSSTTQSIAVTTPPNIDLLSSLTTGFPMSSSTANPTSATTAVPISSKKRFPKFPNIFNLTSLFSVPKFNFTF</sequence>
<name>A0ABM5K139_DIAVI</name>